<dbReference type="Gene3D" id="3.30.200.20">
    <property type="entry name" value="Phosphorylase Kinase, domain 1"/>
    <property type="match status" value="1"/>
</dbReference>
<dbReference type="PROSITE" id="PS00109">
    <property type="entry name" value="PROTEIN_KINASE_TYR"/>
    <property type="match status" value="1"/>
</dbReference>
<dbReference type="PROSITE" id="PS00107">
    <property type="entry name" value="PROTEIN_KINASE_ATP"/>
    <property type="match status" value="1"/>
</dbReference>
<dbReference type="GO" id="GO:0004674">
    <property type="term" value="F:protein serine/threonine kinase activity"/>
    <property type="evidence" value="ECO:0007669"/>
    <property type="project" value="TreeGrafter"/>
</dbReference>
<dbReference type="InterPro" id="IPR008266">
    <property type="entry name" value="Tyr_kinase_AS"/>
</dbReference>
<dbReference type="Gene3D" id="1.10.510.10">
    <property type="entry name" value="Transferase(Phosphotransferase) domain 1"/>
    <property type="match status" value="1"/>
</dbReference>
<feature type="compositionally biased region" description="Basic and acidic residues" evidence="3">
    <location>
        <begin position="359"/>
        <end position="378"/>
    </location>
</feature>
<protein>
    <submittedName>
        <fullName evidence="5">Probable serine/threonine-protein kinase DDB_G0271682</fullName>
    </submittedName>
</protein>
<proteinExistence type="predicted"/>
<dbReference type="Pfam" id="PF00630">
    <property type="entry name" value="Filamin"/>
    <property type="match status" value="1"/>
</dbReference>
<feature type="binding site" evidence="2">
    <location>
        <position position="38"/>
    </location>
    <ligand>
        <name>ATP</name>
        <dbReference type="ChEBI" id="CHEBI:30616"/>
    </ligand>
</feature>
<feature type="domain" description="Protein kinase" evidence="4">
    <location>
        <begin position="12"/>
        <end position="312"/>
    </location>
</feature>
<feature type="repeat" description="Filamin" evidence="1">
    <location>
        <begin position="499"/>
        <end position="599"/>
    </location>
</feature>
<dbReference type="InterPro" id="IPR001298">
    <property type="entry name" value="Filamin/ABP280_rpt"/>
</dbReference>
<dbReference type="Gene3D" id="2.120.10.30">
    <property type="entry name" value="TolB, C-terminal domain"/>
    <property type="match status" value="1"/>
</dbReference>
<keyword evidence="2" id="KW-0067">ATP-binding</keyword>
<keyword evidence="6" id="KW-1185">Reference proteome</keyword>
<evidence type="ECO:0000313" key="5">
    <source>
        <dbReference type="EMBL" id="CAI8001703.1"/>
    </source>
</evidence>
<gene>
    <name evidence="5" type="ORF">GBAR_LOCUS3252</name>
</gene>
<dbReference type="PROSITE" id="PS50194">
    <property type="entry name" value="FILAMIN_REPEAT"/>
    <property type="match status" value="1"/>
</dbReference>
<dbReference type="InterPro" id="IPR017868">
    <property type="entry name" value="Filamin/ABP280_repeat-like"/>
</dbReference>
<evidence type="ECO:0000256" key="3">
    <source>
        <dbReference type="SAM" id="MobiDB-lite"/>
    </source>
</evidence>
<dbReference type="AlphaFoldDB" id="A0AA35W0B6"/>
<feature type="region of interest" description="Disordered" evidence="3">
    <location>
        <begin position="358"/>
        <end position="378"/>
    </location>
</feature>
<dbReference type="Gene3D" id="2.60.40.10">
    <property type="entry name" value="Immunoglobulins"/>
    <property type="match status" value="1"/>
</dbReference>
<evidence type="ECO:0000256" key="1">
    <source>
        <dbReference type="PROSITE-ProRule" id="PRU00087"/>
    </source>
</evidence>
<dbReference type="InterPro" id="IPR014756">
    <property type="entry name" value="Ig_E-set"/>
</dbReference>
<keyword evidence="5" id="KW-0808">Transferase</keyword>
<dbReference type="PROSITE" id="PS50011">
    <property type="entry name" value="PROTEIN_KINASE_DOM"/>
    <property type="match status" value="1"/>
</dbReference>
<dbReference type="GO" id="GO:0005524">
    <property type="term" value="F:ATP binding"/>
    <property type="evidence" value="ECO:0007669"/>
    <property type="project" value="UniProtKB-UniRule"/>
</dbReference>
<accession>A0AA35W0B6</accession>
<dbReference type="SUPFAM" id="SSF81296">
    <property type="entry name" value="E set domains"/>
    <property type="match status" value="1"/>
</dbReference>
<keyword evidence="5" id="KW-0418">Kinase</keyword>
<dbReference type="SUPFAM" id="SSF63829">
    <property type="entry name" value="Calcium-dependent phosphotriesterase"/>
    <property type="match status" value="1"/>
</dbReference>
<dbReference type="Pfam" id="PF00069">
    <property type="entry name" value="Pkinase"/>
    <property type="match status" value="1"/>
</dbReference>
<evidence type="ECO:0000256" key="2">
    <source>
        <dbReference type="PROSITE-ProRule" id="PRU10141"/>
    </source>
</evidence>
<dbReference type="InterPro" id="IPR011009">
    <property type="entry name" value="Kinase-like_dom_sf"/>
</dbReference>
<dbReference type="PANTHER" id="PTHR44329:SF289">
    <property type="entry name" value="SERINE_THREONINE-PROTEIN KINASE VIK"/>
    <property type="match status" value="1"/>
</dbReference>
<organism evidence="5 6">
    <name type="scientific">Geodia barretti</name>
    <name type="common">Barrett's horny sponge</name>
    <dbReference type="NCBI Taxonomy" id="519541"/>
    <lineage>
        <taxon>Eukaryota</taxon>
        <taxon>Metazoa</taxon>
        <taxon>Porifera</taxon>
        <taxon>Demospongiae</taxon>
        <taxon>Heteroscleromorpha</taxon>
        <taxon>Tetractinellida</taxon>
        <taxon>Astrophorina</taxon>
        <taxon>Geodiidae</taxon>
        <taxon>Geodia</taxon>
    </lineage>
</organism>
<reference evidence="5" key="1">
    <citation type="submission" date="2023-03" db="EMBL/GenBank/DDBJ databases">
        <authorList>
            <person name="Steffen K."/>
            <person name="Cardenas P."/>
        </authorList>
    </citation>
    <scope>NUCLEOTIDE SEQUENCE</scope>
</reference>
<dbReference type="EMBL" id="CASHTH010000449">
    <property type="protein sequence ID" value="CAI8001703.1"/>
    <property type="molecule type" value="Genomic_DNA"/>
</dbReference>
<dbReference type="PANTHER" id="PTHR44329">
    <property type="entry name" value="SERINE/THREONINE-PROTEIN KINASE TNNI3K-RELATED"/>
    <property type="match status" value="1"/>
</dbReference>
<sequence length="708" mass="78807">PGLRPFVLSDVQLTGTRIGSGAYGKVEEVVVPVGAAAKTIYPILQEGDATTAGLPKATQFVRKCQLMSTLRHPNIVQFLGVAFFPGSRLPALVMERLLTSLHDLLAPDPPPPSGAVTPLSLFSMALKCSVLHNVACGLAYLHERSSPVIHRDLSARNVLLDSEIVAKIADLGVARIVPHVRAAATMTKGPGASVYMPPEAFAPSRSNIEKSKYDASIDVFSLGVVTIFAIGEVFPCDPLEHNYFDEKSGVLLGRTELQRRSHYMRNVNEQLRACGQLRGDHPLIRLIQQCLHNLPSKRPGIGEVLRLLDEARAGVRDEGSERNKRELVRALQTQPRNQNLEHVFRDLVTENAHLQSRVQTKDREIARKDEESEREKQALRQELKRKEVDLAETRQQLIQKDQETETEKQTLRQELTRKEVDLAETRQQLIQKETEMTRNKAELTRKEAEVTRAEETIRREQQQIQEMRQRETELVQAKDREIALLQQQLGGKSASYTCQVSGPGLTSATVNQPTHVLVQLTDSSGRPHSLPLNVTAQLALVSKATRTKTRWPNESRVSVATTSPSQYEVSYTPVSRGQNKLHVQINDREINGSAFTVTVYPDPRQLGHPVTVTGLDCPYGIAFKSHQEMIVSECGGHRLSIFDIREQKIRTFGSCGDSPNQMIRPAGIATDDTDNIYVSSNHKLQKFTSRGELIKCIGQEGSKEGEGE</sequence>
<dbReference type="InterPro" id="IPR013783">
    <property type="entry name" value="Ig-like_fold"/>
</dbReference>
<dbReference type="InterPro" id="IPR051681">
    <property type="entry name" value="Ser/Thr_Kinases-Pseudokinases"/>
</dbReference>
<dbReference type="InterPro" id="IPR000719">
    <property type="entry name" value="Prot_kinase_dom"/>
</dbReference>
<dbReference type="Proteomes" id="UP001174909">
    <property type="component" value="Unassembled WGS sequence"/>
</dbReference>
<feature type="non-terminal residue" evidence="5">
    <location>
        <position position="1"/>
    </location>
</feature>
<dbReference type="SUPFAM" id="SSF56112">
    <property type="entry name" value="Protein kinase-like (PK-like)"/>
    <property type="match status" value="1"/>
</dbReference>
<keyword evidence="2" id="KW-0547">Nucleotide-binding</keyword>
<feature type="non-terminal residue" evidence="5">
    <location>
        <position position="708"/>
    </location>
</feature>
<name>A0AA35W0B6_GEOBA</name>
<dbReference type="InterPro" id="IPR011042">
    <property type="entry name" value="6-blade_b-propeller_TolB-like"/>
</dbReference>
<evidence type="ECO:0000259" key="4">
    <source>
        <dbReference type="PROSITE" id="PS50011"/>
    </source>
</evidence>
<comment type="caution">
    <text evidence="5">The sequence shown here is derived from an EMBL/GenBank/DDBJ whole genome shotgun (WGS) entry which is preliminary data.</text>
</comment>
<dbReference type="SMART" id="SM00557">
    <property type="entry name" value="IG_FLMN"/>
    <property type="match status" value="1"/>
</dbReference>
<dbReference type="InterPro" id="IPR017441">
    <property type="entry name" value="Protein_kinase_ATP_BS"/>
</dbReference>
<evidence type="ECO:0000313" key="6">
    <source>
        <dbReference type="Proteomes" id="UP001174909"/>
    </source>
</evidence>